<gene>
    <name evidence="1" type="ORF">BC351_29060</name>
</gene>
<dbReference type="EMBL" id="MBTG01000017">
    <property type="protein sequence ID" value="OPH56219.1"/>
    <property type="molecule type" value="Genomic_DNA"/>
</dbReference>
<reference evidence="2" key="1">
    <citation type="submission" date="2016-07" db="EMBL/GenBank/DDBJ databases">
        <authorList>
            <person name="Florea S."/>
            <person name="Webb J.S."/>
            <person name="Jaromczyk J."/>
            <person name="Schardl C.L."/>
        </authorList>
    </citation>
    <scope>NUCLEOTIDE SEQUENCE [LARGE SCALE GENOMIC DNA]</scope>
    <source>
        <strain evidence="2">CY1</strain>
    </source>
</reference>
<name>A0A1V4HHE1_9BACL</name>
<keyword evidence="2" id="KW-1185">Reference proteome</keyword>
<evidence type="ECO:0000313" key="2">
    <source>
        <dbReference type="Proteomes" id="UP000190626"/>
    </source>
</evidence>
<accession>A0A1V4HHE1</accession>
<sequence>MLMWRFQDVRDEHVDDSYKAVYPSIEEGLGYTRKNPALFCRSVPGDRVALAPTYGSDTRRLTTIREETIDDTIMATKLNQAGSAQ</sequence>
<dbReference type="STRING" id="1469647.BC351_29060"/>
<dbReference type="RefSeq" id="WP_079414449.1">
    <property type="nucleotide sequence ID" value="NZ_MBTG01000017.1"/>
</dbReference>
<dbReference type="Proteomes" id="UP000190626">
    <property type="component" value="Unassembled WGS sequence"/>
</dbReference>
<comment type="caution">
    <text evidence="1">The sequence shown here is derived from an EMBL/GenBank/DDBJ whole genome shotgun (WGS) entry which is preliminary data.</text>
</comment>
<evidence type="ECO:0000313" key="1">
    <source>
        <dbReference type="EMBL" id="OPH56219.1"/>
    </source>
</evidence>
<proteinExistence type="predicted"/>
<protein>
    <submittedName>
        <fullName evidence="1">Uncharacterized protein</fullName>
    </submittedName>
</protein>
<organism evidence="1 2">
    <name type="scientific">Paenibacillus ferrarius</name>
    <dbReference type="NCBI Taxonomy" id="1469647"/>
    <lineage>
        <taxon>Bacteria</taxon>
        <taxon>Bacillati</taxon>
        <taxon>Bacillota</taxon>
        <taxon>Bacilli</taxon>
        <taxon>Bacillales</taxon>
        <taxon>Paenibacillaceae</taxon>
        <taxon>Paenibacillus</taxon>
    </lineage>
</organism>
<dbReference type="AlphaFoldDB" id="A0A1V4HHE1"/>